<dbReference type="OMA" id="MHSARNL"/>
<feature type="repeat" description="ANK" evidence="3">
    <location>
        <begin position="39"/>
        <end position="71"/>
    </location>
</feature>
<dbReference type="PROSITE" id="PS50297">
    <property type="entry name" value="ANK_REP_REGION"/>
    <property type="match status" value="2"/>
</dbReference>
<dbReference type="PRINTS" id="PR01415">
    <property type="entry name" value="ANKYRIN"/>
</dbReference>
<feature type="repeat" description="ANK" evidence="3">
    <location>
        <begin position="119"/>
        <end position="151"/>
    </location>
</feature>
<dbReference type="RefSeq" id="XP_012898795.1">
    <property type="nucleotide sequence ID" value="XM_013043341.1"/>
</dbReference>
<accession>D8M9K8</accession>
<dbReference type="Proteomes" id="UP000008312">
    <property type="component" value="Unassembled WGS sequence"/>
</dbReference>
<dbReference type="GeneID" id="24921472"/>
<sequence length="173" mass="19206">MDNGEKQYYSLHGHARNNNVEEMIKLLNSRENVNAKDKLHRTPLHLACYAGSLDAARLLIESGADVNAIGMDSVTPLAFAVMKNHIEIVLLFLFGIHIEVRLLLTNGAVSGINAKFNKDSTTCLLVAAKNNNKDMVKLLLDMGSNPNLSNKQGQRPIDVCNDEDVFPFLRIYN</sequence>
<dbReference type="PROSITE" id="PS50088">
    <property type="entry name" value="ANK_REPEAT"/>
    <property type="match status" value="2"/>
</dbReference>
<dbReference type="PANTHER" id="PTHR24171:SF8">
    <property type="entry name" value="BRCA1-ASSOCIATED RING DOMAIN PROTEIN 1"/>
    <property type="match status" value="1"/>
</dbReference>
<dbReference type="OrthoDB" id="184751at2759"/>
<dbReference type="AlphaFoldDB" id="D8M9K8"/>
<dbReference type="Pfam" id="PF12796">
    <property type="entry name" value="Ank_2"/>
    <property type="match status" value="2"/>
</dbReference>
<dbReference type="EMBL" id="FN668689">
    <property type="protein sequence ID" value="CBK24747.2"/>
    <property type="molecule type" value="Genomic_DNA"/>
</dbReference>
<proteinExistence type="predicted"/>
<protein>
    <submittedName>
        <fullName evidence="4">Uncharacterized protein</fullName>
    </submittedName>
</protein>
<keyword evidence="1" id="KW-0677">Repeat</keyword>
<reference evidence="4" key="1">
    <citation type="submission" date="2010-02" db="EMBL/GenBank/DDBJ databases">
        <title>Sequencing and annotation of the Blastocystis hominis genome.</title>
        <authorList>
            <person name="Wincker P."/>
        </authorList>
    </citation>
    <scope>NUCLEOTIDE SEQUENCE</scope>
    <source>
        <strain evidence="4">Singapore isolate B</strain>
    </source>
</reference>
<dbReference type="SMART" id="SM00248">
    <property type="entry name" value="ANK"/>
    <property type="match status" value="4"/>
</dbReference>
<dbReference type="InParanoid" id="D8M9K8"/>
<evidence type="ECO:0000256" key="3">
    <source>
        <dbReference type="PROSITE-ProRule" id="PRU00023"/>
    </source>
</evidence>
<dbReference type="PANTHER" id="PTHR24171">
    <property type="entry name" value="ANKYRIN REPEAT DOMAIN-CONTAINING PROTEIN 39-RELATED"/>
    <property type="match status" value="1"/>
</dbReference>
<keyword evidence="5" id="KW-1185">Reference proteome</keyword>
<dbReference type="Gene3D" id="1.25.40.20">
    <property type="entry name" value="Ankyrin repeat-containing domain"/>
    <property type="match status" value="2"/>
</dbReference>
<dbReference type="GO" id="GO:0004842">
    <property type="term" value="F:ubiquitin-protein transferase activity"/>
    <property type="evidence" value="ECO:0007669"/>
    <property type="project" value="TreeGrafter"/>
</dbReference>
<evidence type="ECO:0000313" key="5">
    <source>
        <dbReference type="Proteomes" id="UP000008312"/>
    </source>
</evidence>
<evidence type="ECO:0000256" key="2">
    <source>
        <dbReference type="ARBA" id="ARBA00023043"/>
    </source>
</evidence>
<dbReference type="SUPFAM" id="SSF48403">
    <property type="entry name" value="Ankyrin repeat"/>
    <property type="match status" value="1"/>
</dbReference>
<keyword evidence="2 3" id="KW-0040">ANK repeat</keyword>
<name>D8M9K8_BLAHO</name>
<organism evidence="4">
    <name type="scientific">Blastocystis hominis</name>
    <dbReference type="NCBI Taxonomy" id="12968"/>
    <lineage>
        <taxon>Eukaryota</taxon>
        <taxon>Sar</taxon>
        <taxon>Stramenopiles</taxon>
        <taxon>Bigyra</taxon>
        <taxon>Opalozoa</taxon>
        <taxon>Opalinata</taxon>
        <taxon>Blastocystidae</taxon>
        <taxon>Blastocystis</taxon>
    </lineage>
</organism>
<evidence type="ECO:0000313" key="4">
    <source>
        <dbReference type="EMBL" id="CBK24747.2"/>
    </source>
</evidence>
<evidence type="ECO:0000256" key="1">
    <source>
        <dbReference type="ARBA" id="ARBA00022737"/>
    </source>
</evidence>
<dbReference type="GO" id="GO:0085020">
    <property type="term" value="P:protein K6-linked ubiquitination"/>
    <property type="evidence" value="ECO:0007669"/>
    <property type="project" value="TreeGrafter"/>
</dbReference>
<dbReference type="InterPro" id="IPR036770">
    <property type="entry name" value="Ankyrin_rpt-contain_sf"/>
</dbReference>
<dbReference type="InterPro" id="IPR002110">
    <property type="entry name" value="Ankyrin_rpt"/>
</dbReference>
<gene>
    <name evidence="4" type="ORF">GSBLH_T00004446001</name>
</gene>